<protein>
    <submittedName>
        <fullName evidence="1">Uncharacterized protein</fullName>
    </submittedName>
</protein>
<evidence type="ECO:0000313" key="1">
    <source>
        <dbReference type="EMBL" id="KAK2027866.1"/>
    </source>
</evidence>
<dbReference type="AlphaFoldDB" id="A0AAD9LZ27"/>
<evidence type="ECO:0000313" key="2">
    <source>
        <dbReference type="Proteomes" id="UP001232148"/>
    </source>
</evidence>
<comment type="caution">
    <text evidence="1">The sequence shown here is derived from an EMBL/GenBank/DDBJ whole genome shotgun (WGS) entry which is preliminary data.</text>
</comment>
<dbReference type="Proteomes" id="UP001232148">
    <property type="component" value="Unassembled WGS sequence"/>
</dbReference>
<name>A0AAD9LZ27_9PEZI</name>
<reference evidence="1" key="1">
    <citation type="submission" date="2021-06" db="EMBL/GenBank/DDBJ databases">
        <title>Comparative genomics, transcriptomics and evolutionary studies reveal genomic signatures of adaptation to plant cell wall in hemibiotrophic fungi.</title>
        <authorList>
            <consortium name="DOE Joint Genome Institute"/>
            <person name="Baroncelli R."/>
            <person name="Diaz J.F."/>
            <person name="Benocci T."/>
            <person name="Peng M."/>
            <person name="Battaglia E."/>
            <person name="Haridas S."/>
            <person name="Andreopoulos W."/>
            <person name="Labutti K."/>
            <person name="Pangilinan J."/>
            <person name="Floch G.L."/>
            <person name="Makela M.R."/>
            <person name="Henrissat B."/>
            <person name="Grigoriev I.V."/>
            <person name="Crouch J.A."/>
            <person name="De Vries R.P."/>
            <person name="Sukno S.A."/>
            <person name="Thon M.R."/>
        </authorList>
    </citation>
    <scope>NUCLEOTIDE SEQUENCE</scope>
    <source>
        <strain evidence="1">MAFF235873</strain>
    </source>
</reference>
<accession>A0AAD9LZ27</accession>
<gene>
    <name evidence="1" type="ORF">LX32DRAFT_664263</name>
</gene>
<organism evidence="1 2">
    <name type="scientific">Colletotrichum zoysiae</name>
    <dbReference type="NCBI Taxonomy" id="1216348"/>
    <lineage>
        <taxon>Eukaryota</taxon>
        <taxon>Fungi</taxon>
        <taxon>Dikarya</taxon>
        <taxon>Ascomycota</taxon>
        <taxon>Pezizomycotina</taxon>
        <taxon>Sordariomycetes</taxon>
        <taxon>Hypocreomycetidae</taxon>
        <taxon>Glomerellales</taxon>
        <taxon>Glomerellaceae</taxon>
        <taxon>Colletotrichum</taxon>
        <taxon>Colletotrichum graminicola species complex</taxon>
    </lineage>
</organism>
<dbReference type="EMBL" id="MU842887">
    <property type="protein sequence ID" value="KAK2027866.1"/>
    <property type="molecule type" value="Genomic_DNA"/>
</dbReference>
<sequence>MDCAPAPEDMTTVWKSIDAPRSTLRVDNSNFFLPAGPTVGDKFWMVLNGGDIGLVTKNGFRNEDSGVQSSVKRKDRSKGFTVHCGTLTIDFLPSSPLRRCFVGHGAAAEKRVVARLRTDCQYAADKVAGCMGSMLWHRVQSCGGSATRPTETEVADDLKKAGRALSELVEFAARFVEVMRRQYQGGGREDKIPAAYGKALRLLGLAEWYRLHRALNAAQCMEKAFRQSGRGRSAGLATQKRCENFIQSNLLGMLGWRLAPRSMDSQRNVFRDALTALDVLGATDWDCFEEESVRARIDRSSTTVRIVKEAGFAIWTQQKLMRFLRNQPLGAVDLEEMRSAGQESRSHEMIHPAHLRVLRALPWVKTFEVAGHMPILRLAVLDSEC</sequence>
<keyword evidence="2" id="KW-1185">Reference proteome</keyword>
<proteinExistence type="predicted"/>